<organism evidence="2">
    <name type="scientific">Oryza nivara</name>
    <name type="common">Indian wild rice</name>
    <name type="synonym">Oryza sativa f. spontanea</name>
    <dbReference type="NCBI Taxonomy" id="4536"/>
    <lineage>
        <taxon>Eukaryota</taxon>
        <taxon>Viridiplantae</taxon>
        <taxon>Streptophyta</taxon>
        <taxon>Embryophyta</taxon>
        <taxon>Tracheophyta</taxon>
        <taxon>Spermatophyta</taxon>
        <taxon>Magnoliopsida</taxon>
        <taxon>Liliopsida</taxon>
        <taxon>Poales</taxon>
        <taxon>Poaceae</taxon>
        <taxon>BOP clade</taxon>
        <taxon>Oryzoideae</taxon>
        <taxon>Oryzeae</taxon>
        <taxon>Oryzinae</taxon>
        <taxon>Oryza</taxon>
    </lineage>
</organism>
<accession>A0A0E0HMZ7</accession>
<dbReference type="HOGENOM" id="CLU_1211463_0_0_1"/>
<evidence type="ECO:0000313" key="3">
    <source>
        <dbReference type="Proteomes" id="UP000006591"/>
    </source>
</evidence>
<feature type="compositionally biased region" description="Basic and acidic residues" evidence="1">
    <location>
        <begin position="41"/>
        <end position="52"/>
    </location>
</feature>
<dbReference type="Gramene" id="ONIVA06G09430.1">
    <property type="protein sequence ID" value="ONIVA06G09430.1"/>
    <property type="gene ID" value="ONIVA06G09430"/>
</dbReference>
<dbReference type="EnsemblPlants" id="ONIVA06G09430.1">
    <property type="protein sequence ID" value="ONIVA06G09430.1"/>
    <property type="gene ID" value="ONIVA06G09430"/>
</dbReference>
<dbReference type="Proteomes" id="UP000006591">
    <property type="component" value="Chromosome 6"/>
</dbReference>
<dbReference type="OMA" id="CCNQREV"/>
<reference evidence="2" key="1">
    <citation type="submission" date="2015-04" db="UniProtKB">
        <authorList>
            <consortium name="EnsemblPlants"/>
        </authorList>
    </citation>
    <scope>IDENTIFICATION</scope>
    <source>
        <strain evidence="2">SL10</strain>
    </source>
</reference>
<protein>
    <submittedName>
        <fullName evidence="2">Uncharacterized protein</fullName>
    </submittedName>
</protein>
<proteinExistence type="predicted"/>
<dbReference type="STRING" id="4536.A0A0E0HMZ7"/>
<sequence>MGAAHDGSCCNQREVRGCGGADARKEAASAHGSLGGGSGDGKWEPKQRERWQRQRLGGRLAGEQWSGGAQVGGAVVAAACGRASGGSDGGGSGNEADLEMVQRRGGLGDRSDSAEARQHWIYRLRWCSASGKERTVVAVLLLILNGKDSGRRWWLSVSSKERTEAAALLLLAPNREDGDAVEGCGAVMLLLFDPNEEDDDERRRGAHRPGRGKSSPVWAWEFDRLAYPP</sequence>
<keyword evidence="3" id="KW-1185">Reference proteome</keyword>
<reference evidence="2" key="2">
    <citation type="submission" date="2018-04" db="EMBL/GenBank/DDBJ databases">
        <title>OnivRS2 (Oryza nivara Reference Sequence Version 2).</title>
        <authorList>
            <person name="Zhang J."/>
            <person name="Kudrna D."/>
            <person name="Lee S."/>
            <person name="Talag J."/>
            <person name="Rajasekar S."/>
            <person name="Welchert J."/>
            <person name="Hsing Y.-I."/>
            <person name="Wing R.A."/>
        </authorList>
    </citation>
    <scope>NUCLEOTIDE SEQUENCE [LARGE SCALE GENOMIC DNA]</scope>
    <source>
        <strain evidence="2">SL10</strain>
    </source>
</reference>
<name>A0A0E0HMZ7_ORYNI</name>
<dbReference type="AlphaFoldDB" id="A0A0E0HMZ7"/>
<evidence type="ECO:0000313" key="2">
    <source>
        <dbReference type="EnsemblPlants" id="ONIVA06G09430.1"/>
    </source>
</evidence>
<evidence type="ECO:0000256" key="1">
    <source>
        <dbReference type="SAM" id="MobiDB-lite"/>
    </source>
</evidence>
<feature type="region of interest" description="Disordered" evidence="1">
    <location>
        <begin position="20"/>
        <end position="63"/>
    </location>
</feature>